<evidence type="ECO:0000256" key="1">
    <source>
        <dbReference type="ARBA" id="ARBA00022737"/>
    </source>
</evidence>
<feature type="domain" description="Ig-like" evidence="3">
    <location>
        <begin position="83"/>
        <end position="172"/>
    </location>
</feature>
<dbReference type="InterPro" id="IPR050964">
    <property type="entry name" value="Striated_Muscle_Regulatory"/>
</dbReference>
<dbReference type="SMART" id="SM00409">
    <property type="entry name" value="IG"/>
    <property type="match status" value="4"/>
</dbReference>
<keyword evidence="2" id="KW-0812">Transmembrane</keyword>
<dbReference type="EMBL" id="GEEE01013968">
    <property type="protein sequence ID" value="JAP49257.1"/>
    <property type="molecule type" value="Transcribed_RNA"/>
</dbReference>
<dbReference type="InterPro" id="IPR003599">
    <property type="entry name" value="Ig_sub"/>
</dbReference>
<dbReference type="InterPro" id="IPR007110">
    <property type="entry name" value="Ig-like_dom"/>
</dbReference>
<keyword evidence="2" id="KW-0472">Membrane</keyword>
<dbReference type="SMART" id="SM00060">
    <property type="entry name" value="FN3"/>
    <property type="match status" value="5"/>
</dbReference>
<feature type="domain" description="Ig-like" evidence="3">
    <location>
        <begin position="178"/>
        <end position="281"/>
    </location>
</feature>
<feature type="domain" description="Fibronectin type-III" evidence="4">
    <location>
        <begin position="855"/>
        <end position="967"/>
    </location>
</feature>
<organism evidence="5">
    <name type="scientific">Schistocephalus solidus</name>
    <name type="common">Tapeworm</name>
    <dbReference type="NCBI Taxonomy" id="70667"/>
    <lineage>
        <taxon>Eukaryota</taxon>
        <taxon>Metazoa</taxon>
        <taxon>Spiralia</taxon>
        <taxon>Lophotrochozoa</taxon>
        <taxon>Platyhelminthes</taxon>
        <taxon>Cestoda</taxon>
        <taxon>Eucestoda</taxon>
        <taxon>Diphyllobothriidea</taxon>
        <taxon>Diphyllobothriidae</taxon>
        <taxon>Schistocephalus</taxon>
    </lineage>
</organism>
<dbReference type="SUPFAM" id="SSF49265">
    <property type="entry name" value="Fibronectin type III"/>
    <property type="match status" value="2"/>
</dbReference>
<keyword evidence="1" id="KW-0677">Repeat</keyword>
<dbReference type="InterPro" id="IPR013098">
    <property type="entry name" value="Ig_I-set"/>
</dbReference>
<dbReference type="InterPro" id="IPR003961">
    <property type="entry name" value="FN3_dom"/>
</dbReference>
<dbReference type="CDD" id="cd00063">
    <property type="entry name" value="FN3"/>
    <property type="match status" value="1"/>
</dbReference>
<dbReference type="InterPro" id="IPR036116">
    <property type="entry name" value="FN3_sf"/>
</dbReference>
<dbReference type="Pfam" id="PF07679">
    <property type="entry name" value="I-set"/>
    <property type="match status" value="1"/>
</dbReference>
<name>A0A0X3PHA5_SCHSO</name>
<dbReference type="PANTHER" id="PTHR13817:SF73">
    <property type="entry name" value="FIBRONECTIN TYPE-III DOMAIN-CONTAINING PROTEIN"/>
    <property type="match status" value="1"/>
</dbReference>
<evidence type="ECO:0000259" key="4">
    <source>
        <dbReference type="PROSITE" id="PS50853"/>
    </source>
</evidence>
<dbReference type="PROSITE" id="PS50835">
    <property type="entry name" value="IG_LIKE"/>
    <property type="match status" value="3"/>
</dbReference>
<dbReference type="SUPFAM" id="SSF48726">
    <property type="entry name" value="Immunoglobulin"/>
    <property type="match status" value="4"/>
</dbReference>
<reference evidence="5" key="1">
    <citation type="submission" date="2016-01" db="EMBL/GenBank/DDBJ databases">
        <title>Reference transcriptome for the parasite Schistocephalus solidus: insights into the molecular evolution of parasitism.</title>
        <authorList>
            <person name="Hebert F.O."/>
            <person name="Grambauer S."/>
            <person name="Barber I."/>
            <person name="Landry C.R."/>
            <person name="Aubin-Horth N."/>
        </authorList>
    </citation>
    <scope>NUCLEOTIDE SEQUENCE</scope>
</reference>
<proteinExistence type="predicted"/>
<dbReference type="CDD" id="cd00096">
    <property type="entry name" value="Ig"/>
    <property type="match status" value="2"/>
</dbReference>
<gene>
    <name evidence="5" type="ORF">TR143634</name>
</gene>
<dbReference type="InterPro" id="IPR003598">
    <property type="entry name" value="Ig_sub2"/>
</dbReference>
<dbReference type="InterPro" id="IPR013783">
    <property type="entry name" value="Ig-like_fold"/>
</dbReference>
<dbReference type="Pfam" id="PF00041">
    <property type="entry name" value="fn3"/>
    <property type="match status" value="1"/>
</dbReference>
<dbReference type="InterPro" id="IPR013151">
    <property type="entry name" value="Immunoglobulin_dom"/>
</dbReference>
<feature type="domain" description="Ig-like" evidence="3">
    <location>
        <begin position="284"/>
        <end position="413"/>
    </location>
</feature>
<dbReference type="InterPro" id="IPR036179">
    <property type="entry name" value="Ig-like_dom_sf"/>
</dbReference>
<accession>A0A0X3PHA5</accession>
<dbReference type="PANTHER" id="PTHR13817">
    <property type="entry name" value="TITIN"/>
    <property type="match status" value="1"/>
</dbReference>
<dbReference type="EMBL" id="GEEE01023598">
    <property type="protein sequence ID" value="JAP39627.1"/>
    <property type="molecule type" value="Transcribed_RNA"/>
</dbReference>
<dbReference type="Pfam" id="PF00047">
    <property type="entry name" value="ig"/>
    <property type="match status" value="1"/>
</dbReference>
<evidence type="ECO:0008006" key="6">
    <source>
        <dbReference type="Google" id="ProtNLM"/>
    </source>
</evidence>
<feature type="transmembrane region" description="Helical" evidence="2">
    <location>
        <begin position="1175"/>
        <end position="1200"/>
    </location>
</feature>
<sequence>AWSWSSDVHSTVFIHKEGKWVSKDGRPLGPKVQIHLRAENTILFIPRITFDYSGTYTCQLQSSASFSTTPISADFKLLVESEPFFDEKPTDLTVPIGGTGRLNCFPSRLVVPKPDVTWYANGDRIEKILDGKRKRLSGNTLVFSHLTVRDTAVFQCNISNRNGFAFANAYLNVWDSPPAIIDGPLEQTVCVEKQALRLYCRTVGAPKAVVLWSRDDNLQLGSNQNTSDRKFSRFIIEADGTLFISRVELSDSGTYTCVASNMFGQTTGSGNVLVRQKSRITKGPVISGSKSQFKMNKNGKINTTWVDAGNAVSLTCRGETDLMEFDSLAIKWTRHRISTDCMAALRIQSEMLYDEKFCEAYGLPVEISETSRRKLGQSKIESTITLQNLQPHDTGFYRCTAFNKLDNDSAAVIFVVQGPPEPPSAIKLDCKYDAATQSALLIWEPGSDNNAPITDISLEYIYGSYRPLYIKHRETPGVSASKVIEDLQSALLSDDWQLMKHILVNFEPTFSTVSAGQALVNLTAHMMIMTLYADVAYQFRLRLINAAGSSGPSSVVPGFDNEMGSTCIFPPQPPLTQPEDVLIYGNKPNNLVVSWEIIPPLRHSGPGLQYHVTLRCLDCDYELPTYAKTDNVSLNWKETKVIFSADTTSQQAAVHKFYPIEIFKKYEVQITTSNLVGFSKSPPATLMGWSAEAKPMITPTNLRIANIEAASVDVLWDWPSTDDIAKKINGFFVGFRISWCPGDKPLIICERYKVIQDLIYAHPTVELFPEMRTLAENPDKLLQEDDGGWSKRPSNVQSSHTTTVRLNNNPFYQLRSASVTDLPGDTNIRLWISLLNIQYSGPKSEMIFFRTKEGVPGPVAEFFHSFSSVNYVEVMWTKPTQLNGILTGYIIDVISDNQEKPNTLENGLLENRSKVHYYKREINDSDQMAARISGLNMNSAYKLMIRAKTSSGAGKPRELFVHTAKSRSATAPAEFTVSPVYGSTTALNVSLVLSTIRTVNDDNRALDNGSHYMQTSSLQSFILENSYSASLLADTKNSQNRKEKTHQEVEQGLASARGSNFSPKTTLKSIQAFAVQFKRPADETWEETEREYDKSWMVVHDLIPGQEYNMRIIVAQTPALSYVSPVRILRVPRPGEIGLSLFNIETDRQFETRGGVSSVLEGTFSNLKSLLGSSIVFQVLFPLIAILCLLLLVTACVYCWRNYGRRPVETRSQRQAILSRQTGIPATDAIFPAHLSTISLREFHVARKSHRGTRGRKYKDTQPTDASKGLLRLHNSFTDSHNTGTVLDVPMKTYSPGNGEEHLCSQLKIQHPSTPVHPKRSMIGLKERIQKETVF</sequence>
<dbReference type="Gene3D" id="2.60.40.10">
    <property type="entry name" value="Immunoglobulins"/>
    <property type="match status" value="7"/>
</dbReference>
<keyword evidence="2" id="KW-1133">Transmembrane helix</keyword>
<evidence type="ECO:0000256" key="2">
    <source>
        <dbReference type="SAM" id="Phobius"/>
    </source>
</evidence>
<dbReference type="PROSITE" id="PS50853">
    <property type="entry name" value="FN3"/>
    <property type="match status" value="1"/>
</dbReference>
<protein>
    <recommendedName>
        <fullName evidence="6">Neuroglian</fullName>
    </recommendedName>
</protein>
<evidence type="ECO:0000313" key="5">
    <source>
        <dbReference type="EMBL" id="JAP49257.1"/>
    </source>
</evidence>
<feature type="non-terminal residue" evidence="5">
    <location>
        <position position="1"/>
    </location>
</feature>
<evidence type="ECO:0000259" key="3">
    <source>
        <dbReference type="PROSITE" id="PS50835"/>
    </source>
</evidence>
<dbReference type="SMART" id="SM00408">
    <property type="entry name" value="IGc2"/>
    <property type="match status" value="3"/>
</dbReference>